<reference evidence="3 4" key="1">
    <citation type="submission" date="2018-07" db="EMBL/GenBank/DDBJ databases">
        <title>Genome sequence of Rhodococcus rhodnii ATCC 35071 from Rhodnius prolixus.</title>
        <authorList>
            <person name="Patel V."/>
            <person name="Vogel K.J."/>
        </authorList>
    </citation>
    <scope>NUCLEOTIDE SEQUENCE [LARGE SCALE GENOMIC DNA]</scope>
    <source>
        <strain evidence="3 4">ATCC 35071</strain>
    </source>
</reference>
<protein>
    <submittedName>
        <fullName evidence="3">NAD-dependent epimerase/dehydratase family protein</fullName>
    </submittedName>
</protein>
<evidence type="ECO:0000313" key="4">
    <source>
        <dbReference type="Proteomes" id="UP000471120"/>
    </source>
</evidence>
<dbReference type="InterPro" id="IPR016040">
    <property type="entry name" value="NAD(P)-bd_dom"/>
</dbReference>
<dbReference type="RefSeq" id="WP_010837074.1">
    <property type="nucleotide sequence ID" value="NZ_QRCM01000001.1"/>
</dbReference>
<dbReference type="PANTHER" id="PTHR15020">
    <property type="entry name" value="FLAVIN REDUCTASE-RELATED"/>
    <property type="match status" value="1"/>
</dbReference>
<organism evidence="3 4">
    <name type="scientific">Rhodococcus rhodnii</name>
    <dbReference type="NCBI Taxonomy" id="38312"/>
    <lineage>
        <taxon>Bacteria</taxon>
        <taxon>Bacillati</taxon>
        <taxon>Actinomycetota</taxon>
        <taxon>Actinomycetes</taxon>
        <taxon>Mycobacteriales</taxon>
        <taxon>Nocardiaceae</taxon>
        <taxon>Rhodococcus</taxon>
    </lineage>
</organism>
<gene>
    <name evidence="3" type="ORF">DW322_08335</name>
</gene>
<dbReference type="Pfam" id="PF13460">
    <property type="entry name" value="NAD_binding_10"/>
    <property type="match status" value="1"/>
</dbReference>
<evidence type="ECO:0000256" key="1">
    <source>
        <dbReference type="SAM" id="MobiDB-lite"/>
    </source>
</evidence>
<dbReference type="InterPro" id="IPR036291">
    <property type="entry name" value="NAD(P)-bd_dom_sf"/>
</dbReference>
<evidence type="ECO:0000313" key="3">
    <source>
        <dbReference type="EMBL" id="TXG90228.1"/>
    </source>
</evidence>
<dbReference type="Gene3D" id="3.40.50.720">
    <property type="entry name" value="NAD(P)-binding Rossmann-like Domain"/>
    <property type="match status" value="1"/>
</dbReference>
<feature type="region of interest" description="Disordered" evidence="1">
    <location>
        <begin position="1"/>
        <end position="20"/>
    </location>
</feature>
<proteinExistence type="predicted"/>
<dbReference type="PANTHER" id="PTHR15020:SF50">
    <property type="entry name" value="UPF0659 PROTEIN YMR090W"/>
    <property type="match status" value="1"/>
</dbReference>
<accession>A0A6P2CGY4</accession>
<evidence type="ECO:0000259" key="2">
    <source>
        <dbReference type="Pfam" id="PF13460"/>
    </source>
</evidence>
<dbReference type="AlphaFoldDB" id="A0A6P2CGY4"/>
<sequence length="240" mass="25131">MTENLNANDTDTDTVPGRETAGRRIVIAGGHGKIARELIRTLTAGGDRAVALIRNPDHETEVTALGAYPVLVDLEKASVDEVATLLEGADAAVFAAGAGPGSGIERKDTVDRGASVLLAAASEKAGVRRFVQISSFGAGEPIPDGTDDVFAAYLVAKTEAEEDLRARTYLDWTIVRPGKLTDDDPTGFVDLTPPPHEYGEVSRADVAHVIAAVLAAENTFGATLMLTSGHTELTRAVEAI</sequence>
<name>A0A6P2CGY4_9NOCA</name>
<dbReference type="SUPFAM" id="SSF51735">
    <property type="entry name" value="NAD(P)-binding Rossmann-fold domains"/>
    <property type="match status" value="1"/>
</dbReference>
<comment type="caution">
    <text evidence="3">The sequence shown here is derived from an EMBL/GenBank/DDBJ whole genome shotgun (WGS) entry which is preliminary data.</text>
</comment>
<feature type="domain" description="NAD(P)-binding" evidence="2">
    <location>
        <begin position="29"/>
        <end position="215"/>
    </location>
</feature>
<dbReference type="Proteomes" id="UP000471120">
    <property type="component" value="Unassembled WGS sequence"/>
</dbReference>
<dbReference type="EMBL" id="QRCM01000001">
    <property type="protein sequence ID" value="TXG90228.1"/>
    <property type="molecule type" value="Genomic_DNA"/>
</dbReference>